<dbReference type="GO" id="GO:0030435">
    <property type="term" value="P:sporulation resulting in formation of a cellular spore"/>
    <property type="evidence" value="ECO:0007669"/>
    <property type="project" value="InterPro"/>
</dbReference>
<sequence>MSGIEITEIKIYPFDTSGVGGKTLAMAEITVNNALLIRGFRVIQTKSGGLFVGFPSVKGKDGKWRDQVAAIDNLAQTTIRDRIIEEYKNYGA</sequence>
<evidence type="ECO:0000256" key="3">
    <source>
        <dbReference type="ARBA" id="ARBA00023306"/>
    </source>
</evidence>
<dbReference type="InterPro" id="IPR007170">
    <property type="entry name" value="SpoVG"/>
</dbReference>
<reference evidence="4" key="1">
    <citation type="submission" date="2018-06" db="EMBL/GenBank/DDBJ databases">
        <authorList>
            <person name="Zhirakovskaya E."/>
        </authorList>
    </citation>
    <scope>NUCLEOTIDE SEQUENCE</scope>
</reference>
<dbReference type="Gene3D" id="3.30.1120.40">
    <property type="entry name" value="Stage V sporulation protein G"/>
    <property type="match status" value="1"/>
</dbReference>
<keyword evidence="1" id="KW-0132">Cell division</keyword>
<keyword evidence="2" id="KW-0717">Septation</keyword>
<accession>A0A3B1BYA5</accession>
<evidence type="ECO:0000313" key="4">
    <source>
        <dbReference type="EMBL" id="VAX20772.1"/>
    </source>
</evidence>
<gene>
    <name evidence="4" type="ORF">MNBD_NITROSPINAE03-1558</name>
</gene>
<dbReference type="EMBL" id="UOGB01000188">
    <property type="protein sequence ID" value="VAX20772.1"/>
    <property type="molecule type" value="Genomic_DNA"/>
</dbReference>
<dbReference type="AlphaFoldDB" id="A0A3B1BYA5"/>
<dbReference type="GO" id="GO:0000917">
    <property type="term" value="P:division septum assembly"/>
    <property type="evidence" value="ECO:0007669"/>
    <property type="project" value="UniProtKB-KW"/>
</dbReference>
<dbReference type="PANTHER" id="PTHR38429">
    <property type="entry name" value="SEPTATION PROTEIN SPOVG-RELATED"/>
    <property type="match status" value="1"/>
</dbReference>
<evidence type="ECO:0008006" key="5">
    <source>
        <dbReference type="Google" id="ProtNLM"/>
    </source>
</evidence>
<dbReference type="SUPFAM" id="SSF160537">
    <property type="entry name" value="SpoVG-like"/>
    <property type="match status" value="1"/>
</dbReference>
<evidence type="ECO:0000256" key="1">
    <source>
        <dbReference type="ARBA" id="ARBA00022618"/>
    </source>
</evidence>
<dbReference type="PANTHER" id="PTHR38429:SF1">
    <property type="entry name" value="SEPTATION PROTEIN SPOVG-RELATED"/>
    <property type="match status" value="1"/>
</dbReference>
<protein>
    <recommendedName>
        <fullName evidence="5">Septation protein SpoVG</fullName>
    </recommendedName>
</protein>
<dbReference type="InterPro" id="IPR036751">
    <property type="entry name" value="SpoVG_sf"/>
</dbReference>
<name>A0A3B1BYA5_9ZZZZ</name>
<dbReference type="Pfam" id="PF04026">
    <property type="entry name" value="SpoVG"/>
    <property type="match status" value="1"/>
</dbReference>
<evidence type="ECO:0000256" key="2">
    <source>
        <dbReference type="ARBA" id="ARBA00023210"/>
    </source>
</evidence>
<proteinExistence type="predicted"/>
<keyword evidence="3" id="KW-0131">Cell cycle</keyword>
<organism evidence="4">
    <name type="scientific">hydrothermal vent metagenome</name>
    <dbReference type="NCBI Taxonomy" id="652676"/>
    <lineage>
        <taxon>unclassified sequences</taxon>
        <taxon>metagenomes</taxon>
        <taxon>ecological metagenomes</taxon>
    </lineage>
</organism>